<evidence type="ECO:0000313" key="15">
    <source>
        <dbReference type="Proteomes" id="UP000319771"/>
    </source>
</evidence>
<protein>
    <recommendedName>
        <fullName evidence="13">Zinc finger CHC2-type domain-containing protein</fullName>
    </recommendedName>
</protein>
<proteinExistence type="predicted"/>
<dbReference type="PANTHER" id="PTHR30313:SF2">
    <property type="entry name" value="DNA PRIMASE"/>
    <property type="match status" value="1"/>
</dbReference>
<gene>
    <name evidence="14" type="ORF">E6K81_11490</name>
</gene>
<evidence type="ECO:0000256" key="3">
    <source>
        <dbReference type="ARBA" id="ARBA00022515"/>
    </source>
</evidence>
<sequence>MSAAMRPSGRAVSRLADDWVERVRAASDVVEVIGQTVQLKRVGRNWTGLCPFHNEKTPSFSVNPDRQFYHCFGCKAGGDVFRFVQETEKVEFLEAVELLSRRAGIPIPERRPGERAVRAPLLEALDQARARGARVSGGPRP</sequence>
<keyword evidence="3" id="KW-0639">Primosome</keyword>
<keyword evidence="11" id="KW-0238">DNA-binding</keyword>
<evidence type="ECO:0000256" key="5">
    <source>
        <dbReference type="ARBA" id="ARBA00022695"/>
    </source>
</evidence>
<dbReference type="EMBL" id="VBPB01000196">
    <property type="protein sequence ID" value="TMQ70907.1"/>
    <property type="molecule type" value="Genomic_DNA"/>
</dbReference>
<dbReference type="GO" id="GO:0005737">
    <property type="term" value="C:cytoplasm"/>
    <property type="evidence" value="ECO:0007669"/>
    <property type="project" value="TreeGrafter"/>
</dbReference>
<dbReference type="InterPro" id="IPR036977">
    <property type="entry name" value="DNA_primase_Znf_CHC2"/>
</dbReference>
<keyword evidence="9" id="KW-0862">Zinc</keyword>
<keyword evidence="6" id="KW-0235">DNA replication</keyword>
<dbReference type="PANTHER" id="PTHR30313">
    <property type="entry name" value="DNA PRIMASE"/>
    <property type="match status" value="1"/>
</dbReference>
<dbReference type="SMART" id="SM00400">
    <property type="entry name" value="ZnF_CHCC"/>
    <property type="match status" value="1"/>
</dbReference>
<dbReference type="FunFam" id="3.90.580.10:FF:000001">
    <property type="entry name" value="DNA primase"/>
    <property type="match status" value="1"/>
</dbReference>
<keyword evidence="7" id="KW-0479">Metal-binding</keyword>
<keyword evidence="5" id="KW-0548">Nucleotidyltransferase</keyword>
<dbReference type="Proteomes" id="UP000319771">
    <property type="component" value="Unassembled WGS sequence"/>
</dbReference>
<dbReference type="GO" id="GO:0003677">
    <property type="term" value="F:DNA binding"/>
    <property type="evidence" value="ECO:0007669"/>
    <property type="project" value="UniProtKB-KW"/>
</dbReference>
<keyword evidence="4" id="KW-0808">Transferase</keyword>
<dbReference type="Pfam" id="PF01807">
    <property type="entry name" value="Zn_ribbon_DnaG"/>
    <property type="match status" value="1"/>
</dbReference>
<evidence type="ECO:0000256" key="6">
    <source>
        <dbReference type="ARBA" id="ARBA00022705"/>
    </source>
</evidence>
<comment type="caution">
    <text evidence="14">The sequence shown here is derived from an EMBL/GenBank/DDBJ whole genome shotgun (WGS) entry which is preliminary data.</text>
</comment>
<comment type="cofactor">
    <cofactor evidence="1">
        <name>Zn(2+)</name>
        <dbReference type="ChEBI" id="CHEBI:29105"/>
    </cofactor>
</comment>
<evidence type="ECO:0000256" key="9">
    <source>
        <dbReference type="ARBA" id="ARBA00022833"/>
    </source>
</evidence>
<evidence type="ECO:0000256" key="1">
    <source>
        <dbReference type="ARBA" id="ARBA00001947"/>
    </source>
</evidence>
<keyword evidence="8" id="KW-0863">Zinc-finger</keyword>
<evidence type="ECO:0000259" key="13">
    <source>
        <dbReference type="SMART" id="SM00400"/>
    </source>
</evidence>
<evidence type="ECO:0000256" key="8">
    <source>
        <dbReference type="ARBA" id="ARBA00022771"/>
    </source>
</evidence>
<dbReference type="AlphaFoldDB" id="A0A538U4V5"/>
<evidence type="ECO:0000256" key="2">
    <source>
        <dbReference type="ARBA" id="ARBA00022478"/>
    </source>
</evidence>
<evidence type="ECO:0000256" key="7">
    <source>
        <dbReference type="ARBA" id="ARBA00022723"/>
    </source>
</evidence>
<dbReference type="InterPro" id="IPR002694">
    <property type="entry name" value="Znf_CHC2"/>
</dbReference>
<dbReference type="GO" id="GO:0006269">
    <property type="term" value="P:DNA replication, synthesis of primer"/>
    <property type="evidence" value="ECO:0007669"/>
    <property type="project" value="UniProtKB-KW"/>
</dbReference>
<reference evidence="14 15" key="1">
    <citation type="journal article" date="2019" name="Nat. Microbiol.">
        <title>Mediterranean grassland soil C-N compound turnover is dependent on rainfall and depth, and is mediated by genomically divergent microorganisms.</title>
        <authorList>
            <person name="Diamond S."/>
            <person name="Andeer P.F."/>
            <person name="Li Z."/>
            <person name="Crits-Christoph A."/>
            <person name="Burstein D."/>
            <person name="Anantharaman K."/>
            <person name="Lane K.R."/>
            <person name="Thomas B.C."/>
            <person name="Pan C."/>
            <person name="Northen T.R."/>
            <person name="Banfield J.F."/>
        </authorList>
    </citation>
    <scope>NUCLEOTIDE SEQUENCE [LARGE SCALE GENOMIC DNA]</scope>
    <source>
        <strain evidence="14">WS_11</strain>
    </source>
</reference>
<evidence type="ECO:0000256" key="4">
    <source>
        <dbReference type="ARBA" id="ARBA00022679"/>
    </source>
</evidence>
<dbReference type="Gene3D" id="3.90.580.10">
    <property type="entry name" value="Zinc finger, CHC2-type domain"/>
    <property type="match status" value="1"/>
</dbReference>
<dbReference type="GO" id="GO:0008270">
    <property type="term" value="F:zinc ion binding"/>
    <property type="evidence" value="ECO:0007669"/>
    <property type="project" value="UniProtKB-KW"/>
</dbReference>
<dbReference type="SUPFAM" id="SSF57783">
    <property type="entry name" value="Zinc beta-ribbon"/>
    <property type="match status" value="1"/>
</dbReference>
<evidence type="ECO:0000256" key="12">
    <source>
        <dbReference type="ARBA" id="ARBA00023163"/>
    </source>
</evidence>
<accession>A0A538U4V5</accession>
<evidence type="ECO:0000256" key="10">
    <source>
        <dbReference type="ARBA" id="ARBA00022842"/>
    </source>
</evidence>
<evidence type="ECO:0000256" key="11">
    <source>
        <dbReference type="ARBA" id="ARBA00023125"/>
    </source>
</evidence>
<dbReference type="InterPro" id="IPR050219">
    <property type="entry name" value="DnaG_primase"/>
</dbReference>
<dbReference type="GO" id="GO:1990077">
    <property type="term" value="C:primosome complex"/>
    <property type="evidence" value="ECO:0007669"/>
    <property type="project" value="UniProtKB-KW"/>
</dbReference>
<feature type="domain" description="Zinc finger CHC2-type" evidence="13">
    <location>
        <begin position="46"/>
        <end position="100"/>
    </location>
</feature>
<dbReference type="GO" id="GO:0003899">
    <property type="term" value="F:DNA-directed RNA polymerase activity"/>
    <property type="evidence" value="ECO:0007669"/>
    <property type="project" value="InterPro"/>
</dbReference>
<evidence type="ECO:0000313" key="14">
    <source>
        <dbReference type="EMBL" id="TMQ70907.1"/>
    </source>
</evidence>
<dbReference type="GO" id="GO:0000428">
    <property type="term" value="C:DNA-directed RNA polymerase complex"/>
    <property type="evidence" value="ECO:0007669"/>
    <property type="project" value="UniProtKB-KW"/>
</dbReference>
<organism evidence="14 15">
    <name type="scientific">Eiseniibacteriota bacterium</name>
    <dbReference type="NCBI Taxonomy" id="2212470"/>
    <lineage>
        <taxon>Bacteria</taxon>
        <taxon>Candidatus Eiseniibacteriota</taxon>
    </lineage>
</organism>
<keyword evidence="2" id="KW-0240">DNA-directed RNA polymerase</keyword>
<keyword evidence="10" id="KW-0460">Magnesium</keyword>
<name>A0A538U4V5_UNCEI</name>
<keyword evidence="12" id="KW-0804">Transcription</keyword>